<dbReference type="InterPro" id="IPR000073">
    <property type="entry name" value="AB_hydrolase_1"/>
</dbReference>
<accession>A0A1M5J6E9</accession>
<protein>
    <submittedName>
        <fullName evidence="2">Lysophospholipase, alpha-beta hydrolase superfamily</fullName>
    </submittedName>
</protein>
<dbReference type="RefSeq" id="WP_073487155.1">
    <property type="nucleotide sequence ID" value="NZ_FQVN01000008.1"/>
</dbReference>
<sequence length="312" mass="32358">MSTAPSQITPHRASRVDVPARWGPLAALHAPAVGGGGGKGGDGPDHDALVVFLPGYTGSKEDFAPLIDAVAEHGLSVLALDLPGQHESAGPEDEADYLPEPLGRALAPVLADLAAGAGLPHPHPAPRPVFLVAHSYGGLVARSAVLAGAPVDGLVLLDSGPGELPDGHRRRLLDLGEPLLRAHGVEAAQRIREAQDANDPQWAARPDALKELLRRRFVDSVPAGLLGMARGLRSEPDRVTELAAALRERAIPCAVICGEHDDAWAVDAQRAMAERLGADFTVLPGAGHSPNTEAPAALLSALLSSCDAWLGR</sequence>
<reference evidence="2 3" key="1">
    <citation type="submission" date="2016-11" db="EMBL/GenBank/DDBJ databases">
        <authorList>
            <person name="Jaros S."/>
            <person name="Januszkiewicz K."/>
            <person name="Wedrychowicz H."/>
        </authorList>
    </citation>
    <scope>NUCLEOTIDE SEQUENCE [LARGE SCALE GENOMIC DNA]</scope>
    <source>
        <strain evidence="2 3">DSM 44523</strain>
    </source>
</reference>
<dbReference type="EMBL" id="FQVN01000008">
    <property type="protein sequence ID" value="SHG36158.1"/>
    <property type="molecule type" value="Genomic_DNA"/>
</dbReference>
<evidence type="ECO:0000313" key="2">
    <source>
        <dbReference type="EMBL" id="SHG36158.1"/>
    </source>
</evidence>
<organism evidence="2 3">
    <name type="scientific">Streptoalloteichus hindustanus</name>
    <dbReference type="NCBI Taxonomy" id="2017"/>
    <lineage>
        <taxon>Bacteria</taxon>
        <taxon>Bacillati</taxon>
        <taxon>Actinomycetota</taxon>
        <taxon>Actinomycetes</taxon>
        <taxon>Pseudonocardiales</taxon>
        <taxon>Pseudonocardiaceae</taxon>
        <taxon>Streptoalloteichus</taxon>
    </lineage>
</organism>
<dbReference type="Gene3D" id="3.40.50.1820">
    <property type="entry name" value="alpha/beta hydrolase"/>
    <property type="match status" value="1"/>
</dbReference>
<dbReference type="Proteomes" id="UP000184501">
    <property type="component" value="Unassembled WGS sequence"/>
</dbReference>
<keyword evidence="2" id="KW-0378">Hydrolase</keyword>
<dbReference type="PANTHER" id="PTHR43194">
    <property type="entry name" value="HYDROLASE ALPHA/BETA FOLD FAMILY"/>
    <property type="match status" value="1"/>
</dbReference>
<proteinExistence type="predicted"/>
<dbReference type="PANTHER" id="PTHR43194:SF2">
    <property type="entry name" value="PEROXISOMAL MEMBRANE PROTEIN LPX1"/>
    <property type="match status" value="1"/>
</dbReference>
<keyword evidence="3" id="KW-1185">Reference proteome</keyword>
<dbReference type="AlphaFoldDB" id="A0A1M5J6E9"/>
<dbReference type="InterPro" id="IPR029058">
    <property type="entry name" value="AB_hydrolase_fold"/>
</dbReference>
<dbReference type="GO" id="GO:0016787">
    <property type="term" value="F:hydrolase activity"/>
    <property type="evidence" value="ECO:0007669"/>
    <property type="project" value="UniProtKB-KW"/>
</dbReference>
<dbReference type="SUPFAM" id="SSF53474">
    <property type="entry name" value="alpha/beta-Hydrolases"/>
    <property type="match status" value="1"/>
</dbReference>
<feature type="domain" description="AB hydrolase-1" evidence="1">
    <location>
        <begin position="50"/>
        <end position="299"/>
    </location>
</feature>
<dbReference type="Pfam" id="PF12697">
    <property type="entry name" value="Abhydrolase_6"/>
    <property type="match status" value="1"/>
</dbReference>
<dbReference type="STRING" id="2017.SAMN05444320_108155"/>
<evidence type="ECO:0000313" key="3">
    <source>
        <dbReference type="Proteomes" id="UP000184501"/>
    </source>
</evidence>
<dbReference type="InterPro" id="IPR050228">
    <property type="entry name" value="Carboxylesterase_BioH"/>
</dbReference>
<evidence type="ECO:0000259" key="1">
    <source>
        <dbReference type="Pfam" id="PF12697"/>
    </source>
</evidence>
<gene>
    <name evidence="2" type="ORF">SAMN05444320_108155</name>
</gene>
<name>A0A1M5J6E9_STRHI</name>